<feature type="domain" description="Metallo-beta-lactamase" evidence="3">
    <location>
        <begin position="62"/>
        <end position="246"/>
    </location>
</feature>
<dbReference type="CDD" id="cd16282">
    <property type="entry name" value="metallo-hydrolase-like_MBL-fold"/>
    <property type="match status" value="1"/>
</dbReference>
<evidence type="ECO:0000313" key="4">
    <source>
        <dbReference type="EMBL" id="SMP47845.1"/>
    </source>
</evidence>
<dbReference type="InterPro" id="IPR001279">
    <property type="entry name" value="Metallo-B-lactamas"/>
</dbReference>
<dbReference type="InterPro" id="IPR050855">
    <property type="entry name" value="NDM-1-like"/>
</dbReference>
<reference evidence="4 5" key="1">
    <citation type="submission" date="2017-05" db="EMBL/GenBank/DDBJ databases">
        <authorList>
            <person name="Varghese N."/>
            <person name="Submissions S."/>
        </authorList>
    </citation>
    <scope>NUCLEOTIDE SEQUENCE [LARGE SCALE GENOMIC DNA]</scope>
    <source>
        <strain evidence="4 5">DSM 26001</strain>
    </source>
</reference>
<accession>A0ABY1PTY2</accession>
<dbReference type="InterPro" id="IPR036866">
    <property type="entry name" value="RibonucZ/Hydroxyglut_hydro"/>
</dbReference>
<dbReference type="InterPro" id="IPR030829">
    <property type="entry name" value="SoxH-rel_PQQ_2"/>
</dbReference>
<comment type="caution">
    <text evidence="4">The sequence shown here is derived from an EMBL/GenBank/DDBJ whole genome shotgun (WGS) entry which is preliminary data.</text>
</comment>
<dbReference type="PANTHER" id="PTHR42951:SF4">
    <property type="entry name" value="ACYL-COENZYME A THIOESTERASE MBLAC2"/>
    <property type="match status" value="1"/>
</dbReference>
<dbReference type="SMART" id="SM00849">
    <property type="entry name" value="Lactamase_B"/>
    <property type="match status" value="1"/>
</dbReference>
<organism evidence="4 5">
    <name type="scientific">Noviherbaspirillum suwonense</name>
    <dbReference type="NCBI Taxonomy" id="1224511"/>
    <lineage>
        <taxon>Bacteria</taxon>
        <taxon>Pseudomonadati</taxon>
        <taxon>Pseudomonadota</taxon>
        <taxon>Betaproteobacteria</taxon>
        <taxon>Burkholderiales</taxon>
        <taxon>Oxalobacteraceae</taxon>
        <taxon>Noviherbaspirillum</taxon>
    </lineage>
</organism>
<evidence type="ECO:0000313" key="5">
    <source>
        <dbReference type="Proteomes" id="UP001158049"/>
    </source>
</evidence>
<evidence type="ECO:0000256" key="2">
    <source>
        <dbReference type="SAM" id="SignalP"/>
    </source>
</evidence>
<dbReference type="Pfam" id="PF00753">
    <property type="entry name" value="Lactamase_B"/>
    <property type="match status" value="1"/>
</dbReference>
<proteinExistence type="inferred from homology"/>
<dbReference type="SUPFAM" id="SSF56281">
    <property type="entry name" value="Metallo-hydrolase/oxidoreductase"/>
    <property type="match status" value="1"/>
</dbReference>
<evidence type="ECO:0000256" key="1">
    <source>
        <dbReference type="ARBA" id="ARBA00005250"/>
    </source>
</evidence>
<feature type="chain" id="PRO_5046603147" evidence="2">
    <location>
        <begin position="27"/>
        <end position="318"/>
    </location>
</feature>
<feature type="signal peptide" evidence="2">
    <location>
        <begin position="1"/>
        <end position="26"/>
    </location>
</feature>
<evidence type="ECO:0000259" key="3">
    <source>
        <dbReference type="SMART" id="SM00849"/>
    </source>
</evidence>
<dbReference type="NCBIfam" id="TIGR04559">
    <property type="entry name" value="SoxH_rel_PQQ_2"/>
    <property type="match status" value="1"/>
</dbReference>
<dbReference type="Gene3D" id="3.60.15.10">
    <property type="entry name" value="Ribonuclease Z/Hydroxyacylglutathione hydrolase-like"/>
    <property type="match status" value="1"/>
</dbReference>
<keyword evidence="5" id="KW-1185">Reference proteome</keyword>
<protein>
    <submittedName>
        <fullName evidence="4">Quinoprotein relay system zinc metallohydrolase 2</fullName>
    </submittedName>
</protein>
<name>A0ABY1PTY2_9BURK</name>
<dbReference type="RefSeq" id="WP_283440889.1">
    <property type="nucleotide sequence ID" value="NZ_FXUL01000002.1"/>
</dbReference>
<dbReference type="PANTHER" id="PTHR42951">
    <property type="entry name" value="METALLO-BETA-LACTAMASE DOMAIN-CONTAINING"/>
    <property type="match status" value="1"/>
</dbReference>
<keyword evidence="2" id="KW-0732">Signal</keyword>
<dbReference type="EMBL" id="FXUL01000002">
    <property type="protein sequence ID" value="SMP47845.1"/>
    <property type="molecule type" value="Genomic_DNA"/>
</dbReference>
<comment type="similarity">
    <text evidence="1">Belongs to the metallo-beta-lactamase superfamily. Class-B beta-lactamase family.</text>
</comment>
<gene>
    <name evidence="4" type="ORF">SAMN06295970_10279</name>
</gene>
<dbReference type="Proteomes" id="UP001158049">
    <property type="component" value="Unassembled WGS sequence"/>
</dbReference>
<sequence>MNMCGILRPILMLLPAMLGVGGGSMAVADAGHAALPVRELAPGLFFHQGLQQEMNAGNQGAIANSGFIVGRRCVAVIDTGGSLANGQRLRMAIRQKTSLPVCYVINTHMHPDHVFGNAAFAPDAPVFIGHAHLAAAMLARKAVYRKSLAARLGDEAASASAMITPGKTVESTLSIDLGDRLLQLRAWPTAHTDNDVTVLDSRSGALWLGDLLFEGRVPALDGSLKGWLAAMDTLRGQPVRLAIPGHGAPAAAWPDALRHQERYLQALLHDVRQAIRDRKTLDQAVADAAQAERPNWLLFDDYHPRNVTAAYTELEWEN</sequence>